<dbReference type="CDD" id="cd00293">
    <property type="entry name" value="USP-like"/>
    <property type="match status" value="2"/>
</dbReference>
<comment type="similarity">
    <text evidence="1">Belongs to the universal stress protein A family.</text>
</comment>
<evidence type="ECO:0000313" key="4">
    <source>
        <dbReference type="Proteomes" id="UP001166571"/>
    </source>
</evidence>
<gene>
    <name evidence="3" type="ORF">K5P26_14640</name>
</gene>
<accession>A0ABS7MH75</accession>
<dbReference type="PANTHER" id="PTHR46268">
    <property type="entry name" value="STRESS RESPONSE PROTEIN NHAX"/>
    <property type="match status" value="1"/>
</dbReference>
<feature type="domain" description="UspA" evidence="2">
    <location>
        <begin position="2"/>
        <end position="156"/>
    </location>
</feature>
<evidence type="ECO:0000313" key="3">
    <source>
        <dbReference type="EMBL" id="MBY4638378.1"/>
    </source>
</evidence>
<dbReference type="Proteomes" id="UP001166571">
    <property type="component" value="Unassembled WGS sequence"/>
</dbReference>
<proteinExistence type="inferred from homology"/>
<keyword evidence="4" id="KW-1185">Reference proteome</keyword>
<dbReference type="PRINTS" id="PR01438">
    <property type="entry name" value="UNVRSLSTRESS"/>
</dbReference>
<sequence>MTRILACIDASLYATSVIDHAAWAAGLLDAEIEILHVIQRKDAVAARRDLSGAVGLGAKSALLEELVRIDESEGKLAQEQGRTLLAAARSHLAELGHERITLTHRHGGIVETIVERETDADIVVIGKRGASADFAKGHLGSKVERVVRQSEKPVLVAARAFTKPDIVTIAFDGGPSSRKALVYAATSPLFSDASLHIVMAGREDTTNQAHLNWAREILTMHRDARVSLIDGKADEVIMLDVTRNGANMLVMGAYGHSPLRTMLVGSTTTEMVRSCTIPVLLFR</sequence>
<dbReference type="PANTHER" id="PTHR46268:SF6">
    <property type="entry name" value="UNIVERSAL STRESS PROTEIN UP12"/>
    <property type="match status" value="1"/>
</dbReference>
<organism evidence="3 4">
    <name type="scientific">Sphingopyxis jiangsuensis</name>
    <dbReference type="NCBI Taxonomy" id="2871171"/>
    <lineage>
        <taxon>Bacteria</taxon>
        <taxon>Pseudomonadati</taxon>
        <taxon>Pseudomonadota</taxon>
        <taxon>Alphaproteobacteria</taxon>
        <taxon>Sphingomonadales</taxon>
        <taxon>Sphingomonadaceae</taxon>
        <taxon>Sphingopyxis</taxon>
    </lineage>
</organism>
<dbReference type="InterPro" id="IPR006015">
    <property type="entry name" value="Universal_stress_UspA"/>
</dbReference>
<dbReference type="EMBL" id="JAILXK010000002">
    <property type="protein sequence ID" value="MBY4638378.1"/>
    <property type="molecule type" value="Genomic_DNA"/>
</dbReference>
<name>A0ABS7MH75_9SPHN</name>
<feature type="domain" description="UspA" evidence="2">
    <location>
        <begin position="167"/>
        <end position="283"/>
    </location>
</feature>
<dbReference type="InterPro" id="IPR006016">
    <property type="entry name" value="UspA"/>
</dbReference>
<dbReference type="Gene3D" id="3.40.50.12370">
    <property type="match status" value="1"/>
</dbReference>
<dbReference type="Pfam" id="PF00582">
    <property type="entry name" value="Usp"/>
    <property type="match status" value="2"/>
</dbReference>
<evidence type="ECO:0000259" key="2">
    <source>
        <dbReference type="Pfam" id="PF00582"/>
    </source>
</evidence>
<protein>
    <submittedName>
        <fullName evidence="3">Universal stress protein</fullName>
    </submittedName>
</protein>
<dbReference type="SUPFAM" id="SSF52402">
    <property type="entry name" value="Adenine nucleotide alpha hydrolases-like"/>
    <property type="match status" value="2"/>
</dbReference>
<dbReference type="RefSeq" id="WP_201927400.1">
    <property type="nucleotide sequence ID" value="NZ_JAERPO010000002.1"/>
</dbReference>
<reference evidence="3" key="1">
    <citation type="submission" date="2021-08" db="EMBL/GenBank/DDBJ databases">
        <title>Sphingopyxis panaciterrulae sp. nov., isolated from the surface water of the Yellow Sea.</title>
        <authorList>
            <person name="Gao Z."/>
            <person name="Zhang D."/>
            <person name="Zhang A."/>
        </authorList>
    </citation>
    <scope>NUCLEOTIDE SEQUENCE</scope>
    <source>
        <strain evidence="3">XHP0097</strain>
    </source>
</reference>
<comment type="caution">
    <text evidence="3">The sequence shown here is derived from an EMBL/GenBank/DDBJ whole genome shotgun (WGS) entry which is preliminary data.</text>
</comment>
<evidence type="ECO:0000256" key="1">
    <source>
        <dbReference type="ARBA" id="ARBA00008791"/>
    </source>
</evidence>